<dbReference type="AlphaFoldDB" id="A0A7W6LVZ3"/>
<proteinExistence type="predicted"/>
<accession>A0A7W6LVZ3</accession>
<organism evidence="1 2">
    <name type="scientific">Sphingobium scionense</name>
    <dbReference type="NCBI Taxonomy" id="1404341"/>
    <lineage>
        <taxon>Bacteria</taxon>
        <taxon>Pseudomonadati</taxon>
        <taxon>Pseudomonadota</taxon>
        <taxon>Alphaproteobacteria</taxon>
        <taxon>Sphingomonadales</taxon>
        <taxon>Sphingomonadaceae</taxon>
        <taxon>Sphingobium</taxon>
    </lineage>
</organism>
<name>A0A7W6LVZ3_9SPHN</name>
<evidence type="ECO:0000313" key="2">
    <source>
        <dbReference type="Proteomes" id="UP000590524"/>
    </source>
</evidence>
<dbReference type="RefSeq" id="WP_380766519.1">
    <property type="nucleotide sequence ID" value="NZ_JBHLYA010000106.1"/>
</dbReference>
<dbReference type="EMBL" id="JACIEU010000020">
    <property type="protein sequence ID" value="MBB4150446.1"/>
    <property type="molecule type" value="Genomic_DNA"/>
</dbReference>
<evidence type="ECO:0000313" key="1">
    <source>
        <dbReference type="EMBL" id="MBB4150446.1"/>
    </source>
</evidence>
<comment type="caution">
    <text evidence="1">The sequence shown here is derived from an EMBL/GenBank/DDBJ whole genome shotgun (WGS) entry which is preliminary data.</text>
</comment>
<gene>
    <name evidence="1" type="ORF">GGQ90_004250</name>
</gene>
<dbReference type="Proteomes" id="UP000590524">
    <property type="component" value="Unassembled WGS sequence"/>
</dbReference>
<protein>
    <submittedName>
        <fullName evidence="1">Uncharacterized protein</fullName>
    </submittedName>
</protein>
<reference evidence="1 2" key="1">
    <citation type="submission" date="2020-08" db="EMBL/GenBank/DDBJ databases">
        <title>Genomic Encyclopedia of Type Strains, Phase IV (KMG-IV): sequencing the most valuable type-strain genomes for metagenomic binning, comparative biology and taxonomic classification.</title>
        <authorList>
            <person name="Goeker M."/>
        </authorList>
    </citation>
    <scope>NUCLEOTIDE SEQUENCE [LARGE SCALE GENOMIC DNA]</scope>
    <source>
        <strain evidence="1 2">DSM 19371</strain>
    </source>
</reference>
<sequence>MGPQAKYLEGQNDDDLACWGCSYPFAAFLRPKRLFNYNLASDLIRSATGLQITGKIVAHLKFAFWENIFTRGQDNRIWNVRFRTCFPGAPTNQLISQFREIAYDNLQSIRRLRNQIVRHGPISRTAWPMGTSSFMT</sequence>
<keyword evidence="2" id="KW-1185">Reference proteome</keyword>